<dbReference type="GO" id="GO:0004386">
    <property type="term" value="F:helicase activity"/>
    <property type="evidence" value="ECO:0007669"/>
    <property type="project" value="UniProtKB-KW"/>
</dbReference>
<evidence type="ECO:0000313" key="7">
    <source>
        <dbReference type="Proteomes" id="UP000268535"/>
    </source>
</evidence>
<accession>A0A4P9WVE5</accession>
<dbReference type="InterPro" id="IPR055206">
    <property type="entry name" value="DEXQc_SUV3"/>
</dbReference>
<dbReference type="GO" id="GO:0000965">
    <property type="term" value="P:mitochondrial RNA 3'-end processing"/>
    <property type="evidence" value="ECO:0007669"/>
    <property type="project" value="TreeGrafter"/>
</dbReference>
<name>A0A4P9WVE5_9FUNG</name>
<evidence type="ECO:0000313" key="6">
    <source>
        <dbReference type="EMBL" id="RKO95360.1"/>
    </source>
</evidence>
<dbReference type="Pfam" id="PF22527">
    <property type="entry name" value="DEXQc_Suv3"/>
    <property type="match status" value="1"/>
</dbReference>
<protein>
    <recommendedName>
        <fullName evidence="5">ATP-dependent RNA helicase SUV3 DEXQ-box helicase domain-containing protein</fullName>
    </recommendedName>
</protein>
<reference evidence="7" key="1">
    <citation type="journal article" date="2018" name="Nat. Microbiol.">
        <title>Leveraging single-cell genomics to expand the fungal tree of life.</title>
        <authorList>
            <person name="Ahrendt S.R."/>
            <person name="Quandt C.A."/>
            <person name="Ciobanu D."/>
            <person name="Clum A."/>
            <person name="Salamov A."/>
            <person name="Andreopoulos B."/>
            <person name="Cheng J.F."/>
            <person name="Woyke T."/>
            <person name="Pelin A."/>
            <person name="Henrissat B."/>
            <person name="Reynolds N.K."/>
            <person name="Benny G.L."/>
            <person name="Smith M.E."/>
            <person name="James T.Y."/>
            <person name="Grigoriev I.V."/>
        </authorList>
    </citation>
    <scope>NUCLEOTIDE SEQUENCE [LARGE SCALE GENOMIC DNA]</scope>
    <source>
        <strain evidence="7">ATCC 52028</strain>
    </source>
</reference>
<dbReference type="PANTHER" id="PTHR12131:SF1">
    <property type="entry name" value="ATP-DEPENDENT RNA HELICASE SUPV3L1, MITOCHONDRIAL-RELATED"/>
    <property type="match status" value="1"/>
</dbReference>
<dbReference type="AlphaFoldDB" id="A0A4P9WVE5"/>
<organism evidence="6 7">
    <name type="scientific">Caulochytrium protostelioides</name>
    <dbReference type="NCBI Taxonomy" id="1555241"/>
    <lineage>
        <taxon>Eukaryota</taxon>
        <taxon>Fungi</taxon>
        <taxon>Fungi incertae sedis</taxon>
        <taxon>Chytridiomycota</taxon>
        <taxon>Chytridiomycota incertae sedis</taxon>
        <taxon>Chytridiomycetes</taxon>
        <taxon>Caulochytriales</taxon>
        <taxon>Caulochytriaceae</taxon>
        <taxon>Caulochytrium</taxon>
    </lineage>
</organism>
<dbReference type="InterPro" id="IPR027417">
    <property type="entry name" value="P-loop_NTPase"/>
</dbReference>
<evidence type="ECO:0000256" key="2">
    <source>
        <dbReference type="ARBA" id="ARBA00022801"/>
    </source>
</evidence>
<evidence type="ECO:0000259" key="5">
    <source>
        <dbReference type="Pfam" id="PF22527"/>
    </source>
</evidence>
<proteinExistence type="predicted"/>
<evidence type="ECO:0000256" key="3">
    <source>
        <dbReference type="ARBA" id="ARBA00022806"/>
    </source>
</evidence>
<feature type="non-terminal residue" evidence="6">
    <location>
        <position position="1"/>
    </location>
</feature>
<keyword evidence="2" id="KW-0378">Hydrolase</keyword>
<dbReference type="GO" id="GO:0045025">
    <property type="term" value="C:mitochondrial degradosome"/>
    <property type="evidence" value="ECO:0007669"/>
    <property type="project" value="TreeGrafter"/>
</dbReference>
<evidence type="ECO:0000256" key="4">
    <source>
        <dbReference type="ARBA" id="ARBA00022840"/>
    </source>
</evidence>
<sequence>LQRRVILHVGPTNSGKTYNALQDFEAAASAAYLAPLRLLAHEVFQRLQGKGIPCNM</sequence>
<dbReference type="Gene3D" id="3.40.50.300">
    <property type="entry name" value="P-loop containing nucleotide triphosphate hydrolases"/>
    <property type="match status" value="1"/>
</dbReference>
<feature type="domain" description="ATP-dependent RNA helicase SUV3 DEXQ-box helicase" evidence="5">
    <location>
        <begin position="2"/>
        <end position="56"/>
    </location>
</feature>
<evidence type="ECO:0000256" key="1">
    <source>
        <dbReference type="ARBA" id="ARBA00022741"/>
    </source>
</evidence>
<dbReference type="GO" id="GO:0005524">
    <property type="term" value="F:ATP binding"/>
    <property type="evidence" value="ECO:0007669"/>
    <property type="project" value="UniProtKB-KW"/>
</dbReference>
<dbReference type="EMBL" id="ML012025">
    <property type="protein sequence ID" value="RKO95360.1"/>
    <property type="molecule type" value="Genomic_DNA"/>
</dbReference>
<keyword evidence="1" id="KW-0547">Nucleotide-binding</keyword>
<dbReference type="InterPro" id="IPR050699">
    <property type="entry name" value="RNA-DNA_Helicase"/>
</dbReference>
<dbReference type="GO" id="GO:0016787">
    <property type="term" value="F:hydrolase activity"/>
    <property type="evidence" value="ECO:0007669"/>
    <property type="project" value="UniProtKB-KW"/>
</dbReference>
<dbReference type="SUPFAM" id="SSF52540">
    <property type="entry name" value="P-loop containing nucleoside triphosphate hydrolases"/>
    <property type="match status" value="1"/>
</dbReference>
<dbReference type="Proteomes" id="UP000268535">
    <property type="component" value="Unassembled WGS sequence"/>
</dbReference>
<feature type="non-terminal residue" evidence="6">
    <location>
        <position position="56"/>
    </location>
</feature>
<gene>
    <name evidence="6" type="ORF">CAUPRSCDRAFT_1981</name>
</gene>
<keyword evidence="3" id="KW-0347">Helicase</keyword>
<keyword evidence="4" id="KW-0067">ATP-binding</keyword>
<dbReference type="PANTHER" id="PTHR12131">
    <property type="entry name" value="ATP-DEPENDENT RNA AND DNA HELICASE"/>
    <property type="match status" value="1"/>
</dbReference>